<dbReference type="AlphaFoldDB" id="X8CR82"/>
<name>X8CR82_MYCIT</name>
<dbReference type="Gene3D" id="2.60.40.420">
    <property type="entry name" value="Cupredoxins - blue copper proteins"/>
    <property type="match status" value="1"/>
</dbReference>
<gene>
    <name evidence="2" type="ORF">I550_2042</name>
</gene>
<organism evidence="2 3">
    <name type="scientific">Mycobacterium intracellulare 1956</name>
    <dbReference type="NCBI Taxonomy" id="1299331"/>
    <lineage>
        <taxon>Bacteria</taxon>
        <taxon>Bacillati</taxon>
        <taxon>Actinomycetota</taxon>
        <taxon>Actinomycetes</taxon>
        <taxon>Mycobacteriales</taxon>
        <taxon>Mycobacteriaceae</taxon>
        <taxon>Mycobacterium</taxon>
        <taxon>Mycobacterium avium complex (MAC)</taxon>
    </lineage>
</organism>
<feature type="domain" description="Plastocyanin-like" evidence="1">
    <location>
        <begin position="85"/>
        <end position="148"/>
    </location>
</feature>
<sequence>MKRRTLLRAGLLTAGVGVAGAGWPAAQLALGPAEPGKLLRSQVPLPPLYRTRLPIPIRLAPVASDAASDYYEITQCAADLPILPGLTTHAWTYGGTFPGPTIVSRSGRRTVIRHHNALPVPVAVHLHGGHTPPDSDGYPLDLIEPQGRRSLPVTAAWRRECHAIPLSGNANTSTPCSNARRRCGITTTEWATPAKPSGVGSRDFTSFTTMKSWPCRCRRVIATSR</sequence>
<dbReference type="GO" id="GO:0005507">
    <property type="term" value="F:copper ion binding"/>
    <property type="evidence" value="ECO:0007669"/>
    <property type="project" value="InterPro"/>
</dbReference>
<dbReference type="InterPro" id="IPR011707">
    <property type="entry name" value="Cu-oxidase-like_N"/>
</dbReference>
<proteinExistence type="predicted"/>
<dbReference type="EMBL" id="JAOG01000001">
    <property type="protein sequence ID" value="EUA58897.1"/>
    <property type="molecule type" value="Genomic_DNA"/>
</dbReference>
<reference evidence="2 3" key="1">
    <citation type="submission" date="2013-12" db="EMBL/GenBank/DDBJ databases">
        <authorList>
            <person name="Zelazny A."/>
            <person name="Olivier K."/>
            <person name="Holland S."/>
            <person name="Lenaerts A."/>
            <person name="Ordway D."/>
            <person name="DeGroote M.A."/>
            <person name="Parker T."/>
            <person name="Sizemore C."/>
            <person name="Tallon L.J."/>
            <person name="Sadzewicz L.K."/>
            <person name="Sengamalay N."/>
            <person name="Fraser C.M."/>
            <person name="Hine E."/>
            <person name="Shefchek K.A."/>
            <person name="Das S.P."/>
            <person name="Tettelin H."/>
        </authorList>
    </citation>
    <scope>NUCLEOTIDE SEQUENCE [LARGE SCALE GENOMIC DNA]</scope>
    <source>
        <strain evidence="2 3">1956</strain>
    </source>
</reference>
<dbReference type="Pfam" id="PF07732">
    <property type="entry name" value="Cu-oxidase_3"/>
    <property type="match status" value="1"/>
</dbReference>
<evidence type="ECO:0000313" key="2">
    <source>
        <dbReference type="EMBL" id="EUA58897.1"/>
    </source>
</evidence>
<dbReference type="SUPFAM" id="SSF49503">
    <property type="entry name" value="Cupredoxins"/>
    <property type="match status" value="1"/>
</dbReference>
<evidence type="ECO:0000313" key="3">
    <source>
        <dbReference type="Proteomes" id="UP000020825"/>
    </source>
</evidence>
<dbReference type="InterPro" id="IPR008972">
    <property type="entry name" value="Cupredoxin"/>
</dbReference>
<comment type="caution">
    <text evidence="2">The sequence shown here is derived from an EMBL/GenBank/DDBJ whole genome shotgun (WGS) entry which is preliminary data.</text>
</comment>
<protein>
    <submittedName>
        <fullName evidence="2">Multicopper oxidase family protein</fullName>
    </submittedName>
</protein>
<accession>X8CR82</accession>
<evidence type="ECO:0000259" key="1">
    <source>
        <dbReference type="Pfam" id="PF07732"/>
    </source>
</evidence>
<dbReference type="Proteomes" id="UP000020825">
    <property type="component" value="Unassembled WGS sequence"/>
</dbReference>